<dbReference type="GO" id="GO:0004047">
    <property type="term" value="F:aminomethyltransferase activity"/>
    <property type="evidence" value="ECO:0007669"/>
    <property type="project" value="UniProtKB-EC"/>
</dbReference>
<dbReference type="SUPFAM" id="SSF101790">
    <property type="entry name" value="Aminomethyltransferase beta-barrel domain"/>
    <property type="match status" value="1"/>
</dbReference>
<proteinExistence type="inferred from homology"/>
<dbReference type="Gene3D" id="4.10.1250.10">
    <property type="entry name" value="Aminomethyltransferase fragment"/>
    <property type="match status" value="1"/>
</dbReference>
<dbReference type="NCBIfam" id="NF010093">
    <property type="entry name" value="PRK13579.1"/>
    <property type="match status" value="1"/>
</dbReference>
<accession>G0A6W2</accession>
<dbReference type="Proteomes" id="UP000008888">
    <property type="component" value="Chromosome"/>
</dbReference>
<evidence type="ECO:0000256" key="1">
    <source>
        <dbReference type="ARBA" id="ARBA00008609"/>
    </source>
</evidence>
<dbReference type="InterPro" id="IPR013977">
    <property type="entry name" value="GcvT_C"/>
</dbReference>
<reference key="2">
    <citation type="submission" date="2011-05" db="EMBL/GenBank/DDBJ databases">
        <title>Complete genome sequence of the aerobic marine methanotroph Methylomonas methanica MC09.</title>
        <authorList>
            <person name="Boden R."/>
            <person name="Cunliffe M."/>
            <person name="Scanlan J."/>
            <person name="Moussard H."/>
            <person name="Kits K.D."/>
            <person name="Klotz M."/>
            <person name="Jetten M."/>
            <person name="Vuilleumier S."/>
            <person name="Han J."/>
            <person name="Peters L."/>
            <person name="Mikhailova N."/>
            <person name="Teshima H."/>
            <person name="Tapia R."/>
            <person name="Kyrpides N."/>
            <person name="Ivanova N."/>
            <person name="Pagani I."/>
            <person name="Cheng J.-F."/>
            <person name="Goodwin L."/>
            <person name="Han C."/>
            <person name="Hauser L."/>
            <person name="Land M."/>
            <person name="Lapidus A."/>
            <person name="Lucas S."/>
            <person name="Pitluck S."/>
            <person name="Woyke T."/>
            <person name="Stein L.Y."/>
            <person name="Murrell C."/>
        </authorList>
    </citation>
    <scope>NUCLEOTIDE SEQUENCE</scope>
    <source>
        <strain>MC09</strain>
    </source>
</reference>
<evidence type="ECO:0000256" key="5">
    <source>
        <dbReference type="ARBA" id="ARBA00031395"/>
    </source>
</evidence>
<dbReference type="InterPro" id="IPR006222">
    <property type="entry name" value="GCVT_N"/>
</dbReference>
<name>G0A6W2_METMM</name>
<evidence type="ECO:0000256" key="6">
    <source>
        <dbReference type="ARBA" id="ARBA00047665"/>
    </source>
</evidence>
<feature type="domain" description="GCVT N-terminal" evidence="8">
    <location>
        <begin position="9"/>
        <end position="257"/>
    </location>
</feature>
<protein>
    <recommendedName>
        <fullName evidence="2">aminomethyltransferase</fullName>
        <ecNumber evidence="2">2.1.2.10</ecNumber>
    </recommendedName>
    <alternativeName>
        <fullName evidence="5">Glycine cleavage system T protein</fullName>
    </alternativeName>
</protein>
<dbReference type="PIRSF" id="PIRSF006487">
    <property type="entry name" value="GcvT"/>
    <property type="match status" value="1"/>
</dbReference>
<evidence type="ECO:0000313" key="10">
    <source>
        <dbReference type="EMBL" id="AEG00583.1"/>
    </source>
</evidence>
<comment type="similarity">
    <text evidence="1">Belongs to the GcvT family.</text>
</comment>
<dbReference type="Pfam" id="PF01571">
    <property type="entry name" value="GCV_T"/>
    <property type="match status" value="1"/>
</dbReference>
<dbReference type="EC" id="2.1.2.10" evidence="2"/>
<dbReference type="KEGG" id="mmt:Metme_2179"/>
<reference evidence="11" key="3">
    <citation type="submission" date="2011-05" db="EMBL/GenBank/DDBJ databases">
        <title>Complete sequence of Methylomonas methanica MC09.</title>
        <authorList>
            <consortium name="US DOE Joint Genome Institute"/>
            <person name="Lucas S."/>
            <person name="Han J."/>
            <person name="Lapidus A."/>
            <person name="Cheng J.-F."/>
            <person name="Goodwin L."/>
            <person name="Pitluck S."/>
            <person name="Peters L."/>
            <person name="Mikhailova N."/>
            <person name="Teshima H."/>
            <person name="Han C."/>
            <person name="Tapia R."/>
            <person name="Land M."/>
            <person name="Hauser L."/>
            <person name="Kyrpides N."/>
            <person name="Ivanova N."/>
            <person name="Pagani I."/>
            <person name="Stein L."/>
            <person name="Woyke T."/>
        </authorList>
    </citation>
    <scope>NUCLEOTIDE SEQUENCE [LARGE SCALE GENOMIC DNA]</scope>
    <source>
        <strain evidence="11">MC09</strain>
    </source>
</reference>
<keyword evidence="3" id="KW-0032">Aminotransferase</keyword>
<dbReference type="InterPro" id="IPR028896">
    <property type="entry name" value="GcvT/YgfZ/DmdA"/>
</dbReference>
<evidence type="ECO:0000256" key="7">
    <source>
        <dbReference type="PIRSR" id="PIRSR006487-1"/>
    </source>
</evidence>
<dbReference type="GO" id="GO:0006546">
    <property type="term" value="P:glycine catabolic process"/>
    <property type="evidence" value="ECO:0007669"/>
    <property type="project" value="InterPro"/>
</dbReference>
<feature type="domain" description="Aminomethyltransferase C-terminal" evidence="9">
    <location>
        <begin position="279"/>
        <end position="355"/>
    </location>
</feature>
<dbReference type="Gene3D" id="3.30.70.1400">
    <property type="entry name" value="Aminomethyltransferase beta-barrel domains"/>
    <property type="match status" value="1"/>
</dbReference>
<organism evidence="10 11">
    <name type="scientific">Methylomonas methanica (strain DSM 25384 / MC09)</name>
    <dbReference type="NCBI Taxonomy" id="857087"/>
    <lineage>
        <taxon>Bacteria</taxon>
        <taxon>Pseudomonadati</taxon>
        <taxon>Pseudomonadota</taxon>
        <taxon>Gammaproteobacteria</taxon>
        <taxon>Methylococcales</taxon>
        <taxon>Methylococcaceae</taxon>
        <taxon>Methylomonas</taxon>
    </lineage>
</organism>
<dbReference type="SUPFAM" id="SSF103025">
    <property type="entry name" value="Folate-binding domain"/>
    <property type="match status" value="1"/>
</dbReference>
<dbReference type="InterPro" id="IPR027266">
    <property type="entry name" value="TrmE/GcvT-like"/>
</dbReference>
<dbReference type="Pfam" id="PF08669">
    <property type="entry name" value="GCV_T_C"/>
    <property type="match status" value="1"/>
</dbReference>
<feature type="binding site" evidence="7">
    <location>
        <position position="195"/>
    </location>
    <ligand>
        <name>substrate</name>
    </ligand>
</feature>
<dbReference type="InterPro" id="IPR006223">
    <property type="entry name" value="GcvT"/>
</dbReference>
<comment type="catalytic activity">
    <reaction evidence="6">
        <text>N(6)-[(R)-S(8)-aminomethyldihydrolipoyl]-L-lysyl-[protein] + (6S)-5,6,7,8-tetrahydrofolate = N(6)-[(R)-dihydrolipoyl]-L-lysyl-[protein] + (6R)-5,10-methylene-5,6,7,8-tetrahydrofolate + NH4(+)</text>
        <dbReference type="Rhea" id="RHEA:16945"/>
        <dbReference type="Rhea" id="RHEA-COMP:10475"/>
        <dbReference type="Rhea" id="RHEA-COMP:10492"/>
        <dbReference type="ChEBI" id="CHEBI:15636"/>
        <dbReference type="ChEBI" id="CHEBI:28938"/>
        <dbReference type="ChEBI" id="CHEBI:57453"/>
        <dbReference type="ChEBI" id="CHEBI:83100"/>
        <dbReference type="ChEBI" id="CHEBI:83143"/>
        <dbReference type="EC" id="2.1.2.10"/>
    </reaction>
</comment>
<dbReference type="InterPro" id="IPR029043">
    <property type="entry name" value="GcvT/YgfZ_C"/>
</dbReference>
<dbReference type="Gene3D" id="2.40.30.110">
    <property type="entry name" value="Aminomethyltransferase beta-barrel domains"/>
    <property type="match status" value="1"/>
</dbReference>
<reference evidence="10 11" key="1">
    <citation type="journal article" date="2011" name="J. Bacteriol.">
        <title>Complete Genome Sequence of the Aerobic Marine Methanotroph Methylomonas methanica MC09.</title>
        <authorList>
            <person name="Boden R."/>
            <person name="Cunliffe M."/>
            <person name="Scanlan J."/>
            <person name="Moussard H."/>
            <person name="Kits K.D."/>
            <person name="Klotz M.G."/>
            <person name="Jetten M.S."/>
            <person name="Vuilleumier S."/>
            <person name="Han J."/>
            <person name="Peters L."/>
            <person name="Mikhailova N."/>
            <person name="Teshima H."/>
            <person name="Tapia R."/>
            <person name="Kyrpides N."/>
            <person name="Ivanova N."/>
            <person name="Pagani I."/>
            <person name="Cheng J.F."/>
            <person name="Goodwin L."/>
            <person name="Han C."/>
            <person name="Hauser L."/>
            <person name="Land M.L."/>
            <person name="Lapidus A."/>
            <person name="Lucas S."/>
            <person name="Pitluck S."/>
            <person name="Woyke T."/>
            <person name="Stein L."/>
            <person name="Murrell J.C."/>
        </authorList>
    </citation>
    <scope>NUCLEOTIDE SEQUENCE [LARGE SCALE GENOMIC DNA]</scope>
    <source>
        <strain evidence="10 11">MC09</strain>
    </source>
</reference>
<dbReference type="NCBIfam" id="TIGR00528">
    <property type="entry name" value="gcvT"/>
    <property type="match status" value="1"/>
</dbReference>
<dbReference type="Gene3D" id="3.30.1360.120">
    <property type="entry name" value="Probable tRNA modification gtpase trme, domain 1"/>
    <property type="match status" value="1"/>
</dbReference>
<dbReference type="NCBIfam" id="NF001567">
    <property type="entry name" value="PRK00389.1"/>
    <property type="match status" value="1"/>
</dbReference>
<keyword evidence="11" id="KW-1185">Reference proteome</keyword>
<dbReference type="PANTHER" id="PTHR43757:SF2">
    <property type="entry name" value="AMINOMETHYLTRANSFERASE, MITOCHONDRIAL"/>
    <property type="match status" value="1"/>
</dbReference>
<evidence type="ECO:0000313" key="11">
    <source>
        <dbReference type="Proteomes" id="UP000008888"/>
    </source>
</evidence>
<dbReference type="AlphaFoldDB" id="G0A6W2"/>
<dbReference type="EMBL" id="CP002738">
    <property type="protein sequence ID" value="AEG00583.1"/>
    <property type="molecule type" value="Genomic_DNA"/>
</dbReference>
<keyword evidence="4" id="KW-0808">Transferase</keyword>
<dbReference type="HOGENOM" id="CLU_007884_10_0_6"/>
<dbReference type="PANTHER" id="PTHR43757">
    <property type="entry name" value="AMINOMETHYLTRANSFERASE"/>
    <property type="match status" value="1"/>
</dbReference>
<dbReference type="eggNOG" id="COG0404">
    <property type="taxonomic scope" value="Bacteria"/>
</dbReference>
<gene>
    <name evidence="10" type="ordered locus">Metme_2179</name>
</gene>
<evidence type="ECO:0000256" key="3">
    <source>
        <dbReference type="ARBA" id="ARBA00022576"/>
    </source>
</evidence>
<evidence type="ECO:0000259" key="9">
    <source>
        <dbReference type="Pfam" id="PF08669"/>
    </source>
</evidence>
<dbReference type="GO" id="GO:0008483">
    <property type="term" value="F:transaminase activity"/>
    <property type="evidence" value="ECO:0007669"/>
    <property type="project" value="UniProtKB-KW"/>
</dbReference>
<dbReference type="GO" id="GO:0005960">
    <property type="term" value="C:glycine cleavage complex"/>
    <property type="evidence" value="ECO:0007669"/>
    <property type="project" value="InterPro"/>
</dbReference>
<sequence>MADLMKTPLYGLHLELGAKMTAFAGYAMPLHYANGIIREHLHCRSQAGLFDISHMGQCLILGERAAEVLENLTPGGIVELAIGAQKYTVLTNPAGGVIDDIIVARIDRGLSLIVNAGCKDKDYAYLAQRLPDNCVLQIRPELALLALQGPEAAVVMNRFSAEAVALDFMQTCRTRIDGIDCRISRSGYTGEDGFEISVRQTDAETIARLLLAEPCVEPIGLGARDTLRLEAGLCLYGHELSETISPLQAGLKWLFKKGHADFPGATKILSELDGVPQTRVGLLVVGKIPVREGCAVTDEQGQQQGIVTSGSFSPSLQRPVAMALIHSDMAKIGKNLFAQVRGQSIAVTVAHLPFVPHRYHRS</sequence>
<evidence type="ECO:0000256" key="4">
    <source>
        <dbReference type="ARBA" id="ARBA00022679"/>
    </source>
</evidence>
<dbReference type="STRING" id="857087.Metme_2179"/>
<evidence type="ECO:0000256" key="2">
    <source>
        <dbReference type="ARBA" id="ARBA00012616"/>
    </source>
</evidence>
<evidence type="ECO:0000259" key="8">
    <source>
        <dbReference type="Pfam" id="PF01571"/>
    </source>
</evidence>
<dbReference type="RefSeq" id="WP_013818827.1">
    <property type="nucleotide sequence ID" value="NC_015572.1"/>
</dbReference>